<dbReference type="Proteomes" id="UP000299102">
    <property type="component" value="Unassembled WGS sequence"/>
</dbReference>
<evidence type="ECO:0000313" key="2">
    <source>
        <dbReference type="EMBL" id="GBP82381.1"/>
    </source>
</evidence>
<proteinExistence type="predicted"/>
<reference evidence="2 3" key="1">
    <citation type="journal article" date="2019" name="Commun. Biol.">
        <title>The bagworm genome reveals a unique fibroin gene that provides high tensile strength.</title>
        <authorList>
            <person name="Kono N."/>
            <person name="Nakamura H."/>
            <person name="Ohtoshi R."/>
            <person name="Tomita M."/>
            <person name="Numata K."/>
            <person name="Arakawa K."/>
        </authorList>
    </citation>
    <scope>NUCLEOTIDE SEQUENCE [LARGE SCALE GENOMIC DNA]</scope>
</reference>
<name>A0A4C1Z0X1_EUMVA</name>
<sequence length="86" mass="8904">MYTGNLAGCVPSRRRGPFVSSPRACANSAPCLRLSAQINNNASTSAHPTQLWREACVKGQGAAAGRRTSSDTSPDAAPARTGKLFG</sequence>
<comment type="caution">
    <text evidence="2">The sequence shown here is derived from an EMBL/GenBank/DDBJ whole genome shotgun (WGS) entry which is preliminary data.</text>
</comment>
<gene>
    <name evidence="2" type="ORF">EVAR_55264_1</name>
</gene>
<keyword evidence="3" id="KW-1185">Reference proteome</keyword>
<dbReference type="AlphaFoldDB" id="A0A4C1Z0X1"/>
<evidence type="ECO:0000256" key="1">
    <source>
        <dbReference type="SAM" id="MobiDB-lite"/>
    </source>
</evidence>
<organism evidence="2 3">
    <name type="scientific">Eumeta variegata</name>
    <name type="common">Bagworm moth</name>
    <name type="synonym">Eumeta japonica</name>
    <dbReference type="NCBI Taxonomy" id="151549"/>
    <lineage>
        <taxon>Eukaryota</taxon>
        <taxon>Metazoa</taxon>
        <taxon>Ecdysozoa</taxon>
        <taxon>Arthropoda</taxon>
        <taxon>Hexapoda</taxon>
        <taxon>Insecta</taxon>
        <taxon>Pterygota</taxon>
        <taxon>Neoptera</taxon>
        <taxon>Endopterygota</taxon>
        <taxon>Lepidoptera</taxon>
        <taxon>Glossata</taxon>
        <taxon>Ditrysia</taxon>
        <taxon>Tineoidea</taxon>
        <taxon>Psychidae</taxon>
        <taxon>Oiketicinae</taxon>
        <taxon>Eumeta</taxon>
    </lineage>
</organism>
<dbReference type="EMBL" id="BGZK01001561">
    <property type="protein sequence ID" value="GBP82381.1"/>
    <property type="molecule type" value="Genomic_DNA"/>
</dbReference>
<protein>
    <submittedName>
        <fullName evidence="2">Uncharacterized protein</fullName>
    </submittedName>
</protein>
<feature type="region of interest" description="Disordered" evidence="1">
    <location>
        <begin position="59"/>
        <end position="86"/>
    </location>
</feature>
<evidence type="ECO:0000313" key="3">
    <source>
        <dbReference type="Proteomes" id="UP000299102"/>
    </source>
</evidence>
<accession>A0A4C1Z0X1</accession>